<keyword evidence="8" id="KW-0811">Translocation</keyword>
<dbReference type="Pfam" id="PF02699">
    <property type="entry name" value="YajC"/>
    <property type="match status" value="1"/>
</dbReference>
<comment type="caution">
    <text evidence="11">The sequence shown here is derived from an EMBL/GenBank/DDBJ whole genome shotgun (WGS) entry which is preliminary data.</text>
</comment>
<dbReference type="SMART" id="SM01323">
    <property type="entry name" value="YajC"/>
    <property type="match status" value="1"/>
</dbReference>
<reference evidence="11 12" key="1">
    <citation type="submission" date="2017-12" db="EMBL/GenBank/DDBJ databases">
        <title>Pharmacopeia of the Arctic Ocean.</title>
        <authorList>
            <person name="Collins E."/>
            <person name="Ducluzeau A.-L."/>
        </authorList>
    </citation>
    <scope>NUCLEOTIDE SEQUENCE [LARGE SCALE GENOMIC DNA]</scope>
    <source>
        <strain evidence="11 12">DSM 23325</strain>
    </source>
</reference>
<gene>
    <name evidence="11" type="primary">yajC</name>
    <name evidence="11" type="ORF">CXG46_07990</name>
</gene>
<evidence type="ECO:0000256" key="6">
    <source>
        <dbReference type="ARBA" id="ARBA00022927"/>
    </source>
</evidence>
<proteinExistence type="inferred from homology"/>
<comment type="subcellular location">
    <subcellularLocation>
        <location evidence="1">Cell membrane</location>
        <topology evidence="1">Single-pass membrane protein</topology>
    </subcellularLocation>
</comment>
<evidence type="ECO:0000256" key="10">
    <source>
        <dbReference type="SAM" id="Phobius"/>
    </source>
</evidence>
<accession>A0ABX4QZC8</accession>
<dbReference type="NCBIfam" id="TIGR00739">
    <property type="entry name" value="yajC"/>
    <property type="match status" value="1"/>
</dbReference>
<dbReference type="EMBL" id="PJBV01000014">
    <property type="protein sequence ID" value="PKH41797.1"/>
    <property type="molecule type" value="Genomic_DNA"/>
</dbReference>
<keyword evidence="4" id="KW-1003">Cell membrane</keyword>
<dbReference type="PANTHER" id="PTHR33909:SF1">
    <property type="entry name" value="SEC TRANSLOCON ACCESSORY COMPLEX SUBUNIT YAJC"/>
    <property type="match status" value="1"/>
</dbReference>
<evidence type="ECO:0000256" key="5">
    <source>
        <dbReference type="ARBA" id="ARBA00022692"/>
    </source>
</evidence>
<keyword evidence="5 10" id="KW-0812">Transmembrane</keyword>
<evidence type="ECO:0000256" key="1">
    <source>
        <dbReference type="ARBA" id="ARBA00004162"/>
    </source>
</evidence>
<dbReference type="Proteomes" id="UP000233565">
    <property type="component" value="Unassembled WGS sequence"/>
</dbReference>
<evidence type="ECO:0000256" key="2">
    <source>
        <dbReference type="ARBA" id="ARBA00006742"/>
    </source>
</evidence>
<keyword evidence="9 10" id="KW-0472">Membrane</keyword>
<evidence type="ECO:0000256" key="7">
    <source>
        <dbReference type="ARBA" id="ARBA00022989"/>
    </source>
</evidence>
<dbReference type="PANTHER" id="PTHR33909">
    <property type="entry name" value="SEC TRANSLOCON ACCESSORY COMPLEX SUBUNIT YAJC"/>
    <property type="match status" value="1"/>
</dbReference>
<keyword evidence="3" id="KW-0813">Transport</keyword>
<comment type="similarity">
    <text evidence="2">Belongs to the YajC family.</text>
</comment>
<dbReference type="InterPro" id="IPR003849">
    <property type="entry name" value="Preprotein_translocase_YajC"/>
</dbReference>
<feature type="transmembrane region" description="Helical" evidence="10">
    <location>
        <begin position="21"/>
        <end position="39"/>
    </location>
</feature>
<evidence type="ECO:0000256" key="8">
    <source>
        <dbReference type="ARBA" id="ARBA00023010"/>
    </source>
</evidence>
<protein>
    <submittedName>
        <fullName evidence="11">Preprotein translocase subunit YajC</fullName>
    </submittedName>
</protein>
<evidence type="ECO:0000313" key="12">
    <source>
        <dbReference type="Proteomes" id="UP000233565"/>
    </source>
</evidence>
<evidence type="ECO:0000256" key="3">
    <source>
        <dbReference type="ARBA" id="ARBA00022448"/>
    </source>
</evidence>
<dbReference type="PRINTS" id="PR01853">
    <property type="entry name" value="YAJCTRNLCASE"/>
</dbReference>
<sequence>MRRLVALTHPTPRRASTVTDLAALLPLVAILALFWFMVVRPQRRRQQEIVSLQNSIEVGQRVMMSSGIYGTVTSIIDDRARLQIAPGTEIEIARAAIAKVDAPVTDPVVDDAASDDA</sequence>
<evidence type="ECO:0000256" key="9">
    <source>
        <dbReference type="ARBA" id="ARBA00023136"/>
    </source>
</evidence>
<evidence type="ECO:0000313" key="11">
    <source>
        <dbReference type="EMBL" id="PKH41797.1"/>
    </source>
</evidence>
<evidence type="ECO:0000256" key="4">
    <source>
        <dbReference type="ARBA" id="ARBA00022475"/>
    </source>
</evidence>
<organism evidence="11 12">
    <name type="scientific">Nocardioides alpinus</name>
    <dbReference type="NCBI Taxonomy" id="748909"/>
    <lineage>
        <taxon>Bacteria</taxon>
        <taxon>Bacillati</taxon>
        <taxon>Actinomycetota</taxon>
        <taxon>Actinomycetes</taxon>
        <taxon>Propionibacteriales</taxon>
        <taxon>Nocardioidaceae</taxon>
        <taxon>Nocardioides</taxon>
    </lineage>
</organism>
<keyword evidence="6" id="KW-0653">Protein transport</keyword>
<name>A0ABX4QZC8_9ACTN</name>
<keyword evidence="12" id="KW-1185">Reference proteome</keyword>
<keyword evidence="7 10" id="KW-1133">Transmembrane helix</keyword>